<feature type="transmembrane region" description="Helical" evidence="5">
    <location>
        <begin position="327"/>
        <end position="351"/>
    </location>
</feature>
<feature type="transmembrane region" description="Helical" evidence="5">
    <location>
        <begin position="291"/>
        <end position="315"/>
    </location>
</feature>
<dbReference type="GO" id="GO:0032541">
    <property type="term" value="C:cortical endoplasmic reticulum"/>
    <property type="evidence" value="ECO:0007669"/>
    <property type="project" value="TreeGrafter"/>
</dbReference>
<evidence type="ECO:0000256" key="4">
    <source>
        <dbReference type="ARBA" id="ARBA00023136"/>
    </source>
</evidence>
<evidence type="ECO:0000256" key="5">
    <source>
        <dbReference type="SAM" id="Phobius"/>
    </source>
</evidence>
<keyword evidence="2 5" id="KW-0812">Transmembrane</keyword>
<feature type="domain" description="Anoctamin transmembrane" evidence="6">
    <location>
        <begin position="176"/>
        <end position="638"/>
    </location>
</feature>
<dbReference type="Proteomes" id="UP000285405">
    <property type="component" value="Unassembled WGS sequence"/>
</dbReference>
<evidence type="ECO:0000259" key="6">
    <source>
        <dbReference type="Pfam" id="PF04547"/>
    </source>
</evidence>
<dbReference type="EMBL" id="MCBR01012930">
    <property type="protein sequence ID" value="RKF64792.1"/>
    <property type="molecule type" value="Genomic_DNA"/>
</dbReference>
<feature type="transmembrane region" description="Helical" evidence="5">
    <location>
        <begin position="399"/>
        <end position="417"/>
    </location>
</feature>
<evidence type="ECO:0000256" key="1">
    <source>
        <dbReference type="ARBA" id="ARBA00004141"/>
    </source>
</evidence>
<comment type="subcellular location">
    <subcellularLocation>
        <location evidence="1">Membrane</location>
        <topology evidence="1">Multi-pass membrane protein</topology>
    </subcellularLocation>
</comment>
<proteinExistence type="predicted"/>
<dbReference type="OrthoDB" id="296386at2759"/>
<dbReference type="PANTHER" id="PTHR12308:SF73">
    <property type="entry name" value="ANOCTAMIN"/>
    <property type="match status" value="1"/>
</dbReference>
<dbReference type="InterPro" id="IPR049452">
    <property type="entry name" value="Anoctamin_TM"/>
</dbReference>
<dbReference type="GO" id="GO:0005254">
    <property type="term" value="F:chloride channel activity"/>
    <property type="evidence" value="ECO:0007669"/>
    <property type="project" value="TreeGrafter"/>
</dbReference>
<evidence type="ECO:0000313" key="9">
    <source>
        <dbReference type="Proteomes" id="UP000285405"/>
    </source>
</evidence>
<keyword evidence="4 5" id="KW-0472">Membrane</keyword>
<sequence length="727" mass="83427">MSNSPEPFEYEASRPNCSVDCVIHYRFDDTNESQAQALFLSLIESLQLAGLATEVRLGDADSFLVFVKMASEQDLKERIYRSRIEEWLYDAHSIPSSNEILRNLQEKPVSEAERLRIVYSLITSPKTEGGLGLTPKEDKWKQINSIFLLHDRTFNQKWVKRLGFKYFLNGSNLSEIKDQFGEKIAFYFAFLQAYLLFLIFPAVFGFFAWLLLDKYSPVYAIFNGLWCVIYVEYWKMQEEQLAVQWGMNKTCKNIYKLSRSQYDSTLIESTIGNSVQIYVYIKRLSIQLLQIPFAVAAIFALGGIIATCFAIEIFISEIYNGPFKSYLVLLPTIVLSILLPTISALLTRVASKLTDLENYKSQDTYEASMIQKVFVLNFITSYLPLFLTAFVYVPFGQVLVPYFNLFHPIIGYLVGTEDKNFLHIGSFRINKDRLTSQVIYFTVTAQIINFALEALVPFAKRKLFSKFRKVKTSGAAKCNGEGNEIVEDADELPFLIRARCEANMEKYNVTSDFREMVVQFGYLSLFSVVWPLAATSFLVNNLVEIRSDAMKIAMETQRPVPRRAESIGPWLNALGFLAWLGSFTTSALVYLFSGDGLGPNGTPWDIKGWGLLLTILLSENLYMVSQSIVRKILSTVYSFKCREMSSERLKLYKASLQEKLEQEIFEKRLRQKTFNEPNKIRTNVLENSNSLKHNFWNSQPDPAETIEIWKSYISKADISCLFDQFNC</sequence>
<organism evidence="8 9">
    <name type="scientific">Golovinomyces cichoracearum</name>
    <dbReference type="NCBI Taxonomy" id="62708"/>
    <lineage>
        <taxon>Eukaryota</taxon>
        <taxon>Fungi</taxon>
        <taxon>Dikarya</taxon>
        <taxon>Ascomycota</taxon>
        <taxon>Pezizomycotina</taxon>
        <taxon>Leotiomycetes</taxon>
        <taxon>Erysiphales</taxon>
        <taxon>Erysiphaceae</taxon>
        <taxon>Golovinomyces</taxon>
    </lineage>
</organism>
<feature type="transmembrane region" description="Helical" evidence="5">
    <location>
        <begin position="606"/>
        <end position="624"/>
    </location>
</feature>
<feature type="transmembrane region" description="Helical" evidence="5">
    <location>
        <begin position="372"/>
        <end position="393"/>
    </location>
</feature>
<dbReference type="AlphaFoldDB" id="A0A420I568"/>
<feature type="transmembrane region" description="Helical" evidence="5">
    <location>
        <begin position="570"/>
        <end position="594"/>
    </location>
</feature>
<dbReference type="Pfam" id="PF04547">
    <property type="entry name" value="Anoctamin"/>
    <property type="match status" value="1"/>
</dbReference>
<feature type="transmembrane region" description="Helical" evidence="5">
    <location>
        <begin position="438"/>
        <end position="459"/>
    </location>
</feature>
<dbReference type="InterPro" id="IPR007632">
    <property type="entry name" value="Anoctamin"/>
</dbReference>
<reference evidence="8 9" key="1">
    <citation type="journal article" date="2018" name="BMC Genomics">
        <title>Comparative genome analyses reveal sequence features reflecting distinct modes of host-adaptation between dicot and monocot powdery mildew.</title>
        <authorList>
            <person name="Wu Y."/>
            <person name="Ma X."/>
            <person name="Pan Z."/>
            <person name="Kale S.D."/>
            <person name="Song Y."/>
            <person name="King H."/>
            <person name="Zhang Q."/>
            <person name="Presley C."/>
            <person name="Deng X."/>
            <person name="Wei C.I."/>
            <person name="Xiao S."/>
        </authorList>
    </citation>
    <scope>NUCLEOTIDE SEQUENCE [LARGE SCALE GENOMIC DNA]</scope>
    <source>
        <strain evidence="8">UCSC1</strain>
    </source>
</reference>
<dbReference type="Pfam" id="PF20877">
    <property type="entry name" value="Anoctamin_N"/>
    <property type="match status" value="1"/>
</dbReference>
<evidence type="ECO:0000256" key="3">
    <source>
        <dbReference type="ARBA" id="ARBA00022989"/>
    </source>
</evidence>
<dbReference type="InterPro" id="IPR049456">
    <property type="entry name" value="Anoctamin_N_fung"/>
</dbReference>
<evidence type="ECO:0000313" key="8">
    <source>
        <dbReference type="EMBL" id="RKF64792.1"/>
    </source>
</evidence>
<comment type="caution">
    <text evidence="8">The sequence shown here is derived from an EMBL/GenBank/DDBJ whole genome shotgun (WGS) entry which is preliminary data.</text>
</comment>
<accession>A0A420I568</accession>
<dbReference type="GO" id="GO:0016020">
    <property type="term" value="C:membrane"/>
    <property type="evidence" value="ECO:0007669"/>
    <property type="project" value="UniProtKB-SubCell"/>
</dbReference>
<gene>
    <name evidence="8" type="ORF">GcC1_129019</name>
</gene>
<name>A0A420I568_9PEZI</name>
<feature type="domain" description="Anoctamin alpha-beta plait" evidence="7">
    <location>
        <begin position="19"/>
        <end position="143"/>
    </location>
</feature>
<feature type="transmembrane region" description="Helical" evidence="5">
    <location>
        <begin position="520"/>
        <end position="543"/>
    </location>
</feature>
<feature type="transmembrane region" description="Helical" evidence="5">
    <location>
        <begin position="184"/>
        <end position="212"/>
    </location>
</feature>
<evidence type="ECO:0000256" key="2">
    <source>
        <dbReference type="ARBA" id="ARBA00022692"/>
    </source>
</evidence>
<keyword evidence="3 5" id="KW-1133">Transmembrane helix</keyword>
<evidence type="ECO:0000259" key="7">
    <source>
        <dbReference type="Pfam" id="PF20877"/>
    </source>
</evidence>
<dbReference type="PANTHER" id="PTHR12308">
    <property type="entry name" value="ANOCTAMIN"/>
    <property type="match status" value="1"/>
</dbReference>
<protein>
    <submittedName>
        <fullName evidence="8">Uncharacterized protein</fullName>
    </submittedName>
</protein>